<protein>
    <recommendedName>
        <fullName evidence="3">Ac53</fullName>
    </recommendedName>
</protein>
<dbReference type="EMBL" id="MK558262">
    <property type="protein sequence ID" value="QDL57053.1"/>
    <property type="molecule type" value="Genomic_DNA"/>
</dbReference>
<dbReference type="InterPro" id="IPR008573">
    <property type="entry name" value="Baculovirus_U-box/Ring-like"/>
</dbReference>
<organism evidence="1 2">
    <name type="scientific">Dione juno nucleopolyhedrovirus</name>
    <dbReference type="NCBI Taxonomy" id="2594175"/>
    <lineage>
        <taxon>Viruses</taxon>
        <taxon>Viruses incertae sedis</taxon>
        <taxon>Naldaviricetes</taxon>
        <taxon>Lefavirales</taxon>
        <taxon>Baculoviridae</taxon>
        <taxon>Alphabaculovirus</taxon>
        <taxon>Alphabaculovirus dijunonis</taxon>
    </lineage>
</organism>
<accession>A0AAE6H386</accession>
<reference evidence="1" key="1">
    <citation type="journal article" date="2019" name="Viruses">
        <title>A Nymphalid-Infecting Group I Alphabaculovirus Isolated from the Major Passion Fruit Caterpillar Pest Dione juno juno (Lepidoptera: Nymphalidae).</title>
        <authorList>
            <person name="Ribeiro B.M."/>
            <person name="Dos Santos E.R."/>
            <person name="Trentin L.B."/>
            <person name="da Silva L.A."/>
            <person name="de Melo F.L."/>
            <person name="Kitajima E.W."/>
            <person name="Ardisson-Araujo D.M.P."/>
        </authorList>
    </citation>
    <scope>NUCLEOTIDE SEQUENCE</scope>
    <source>
        <strain evidence="1">Araguari-MG</strain>
    </source>
</reference>
<evidence type="ECO:0000313" key="1">
    <source>
        <dbReference type="EMBL" id="QDL57053.1"/>
    </source>
</evidence>
<proteinExistence type="predicted"/>
<name>A0AAE6H386_9ABAC</name>
<dbReference type="Proteomes" id="UP000831804">
    <property type="component" value="Segment"/>
</dbReference>
<evidence type="ECO:0000313" key="2">
    <source>
        <dbReference type="Proteomes" id="UP000831804"/>
    </source>
</evidence>
<sequence length="146" mass="17035">MLLTVYLKDKQYYLFKMFKEIWSTCTTECRICLETLGGEGGVVGVPDNGLLNLDKMFHAECIERWKRGHNRDPFNRAIKYYFAFPPPTLHECKALLEHTRGFIGDDKMDRVYKTVHSRVTTEDALDVELNFARFFRHGAHVVDDGR</sequence>
<gene>
    <name evidence="1" type="ORF">DijuNPV-ORF-107</name>
</gene>
<keyword evidence="2" id="KW-1185">Reference proteome</keyword>
<evidence type="ECO:0008006" key="3">
    <source>
        <dbReference type="Google" id="ProtNLM"/>
    </source>
</evidence>
<dbReference type="Pfam" id="PF05883">
    <property type="entry name" value="Baculo_RING"/>
    <property type="match status" value="1"/>
</dbReference>